<dbReference type="GO" id="GO:0106008">
    <property type="term" value="F:2-oxoglutaramate amidase activity"/>
    <property type="evidence" value="ECO:0007669"/>
    <property type="project" value="TreeGrafter"/>
</dbReference>
<keyword evidence="2" id="KW-0378">Hydrolase</keyword>
<dbReference type="Pfam" id="PF00795">
    <property type="entry name" value="CN_hydrolase"/>
    <property type="match status" value="1"/>
</dbReference>
<dbReference type="EC" id="3.5.1.3" evidence="3"/>
<protein>
    <recommendedName>
        <fullName evidence="5">Omega-amidase YafV</fullName>
        <ecNumber evidence="3">3.5.1.3</ecNumber>
    </recommendedName>
</protein>
<dbReference type="InterPro" id="IPR003010">
    <property type="entry name" value="C-N_Hydrolase"/>
</dbReference>
<dbReference type="RefSeq" id="WP_111064050.1">
    <property type="nucleotide sequence ID" value="NZ_JBHUCU010000006.1"/>
</dbReference>
<evidence type="ECO:0000313" key="7">
    <source>
        <dbReference type="EMBL" id="PZE16352.1"/>
    </source>
</evidence>
<evidence type="ECO:0000256" key="4">
    <source>
        <dbReference type="ARBA" id="ARBA00052904"/>
    </source>
</evidence>
<evidence type="ECO:0000313" key="8">
    <source>
        <dbReference type="Proteomes" id="UP000249248"/>
    </source>
</evidence>
<dbReference type="SUPFAM" id="SSF56317">
    <property type="entry name" value="Carbon-nitrogen hydrolase"/>
    <property type="match status" value="1"/>
</dbReference>
<dbReference type="EMBL" id="QKSB01000009">
    <property type="protein sequence ID" value="PZE16352.1"/>
    <property type="molecule type" value="Genomic_DNA"/>
</dbReference>
<name>A0A2W1NL12_9FLAO</name>
<reference evidence="7 8" key="1">
    <citation type="submission" date="2018-06" db="EMBL/GenBank/DDBJ databases">
        <title>The draft genome sequence of Crocinitomix sp. SM1701.</title>
        <authorList>
            <person name="Zhang X."/>
        </authorList>
    </citation>
    <scope>NUCLEOTIDE SEQUENCE [LARGE SCALE GENOMIC DNA]</scope>
    <source>
        <strain evidence="7 8">SM1701</strain>
    </source>
</reference>
<evidence type="ECO:0000256" key="5">
    <source>
        <dbReference type="ARBA" id="ARBA00072139"/>
    </source>
</evidence>
<dbReference type="OrthoDB" id="9811121at2"/>
<comment type="similarity">
    <text evidence="1">Belongs to the carbon-nitrogen hydrolase superfamily. NIT1/NIT2 family.</text>
</comment>
<organism evidence="7 8">
    <name type="scientific">Putridiphycobacter roseus</name>
    <dbReference type="NCBI Taxonomy" id="2219161"/>
    <lineage>
        <taxon>Bacteria</taxon>
        <taxon>Pseudomonadati</taxon>
        <taxon>Bacteroidota</taxon>
        <taxon>Flavobacteriia</taxon>
        <taxon>Flavobacteriales</taxon>
        <taxon>Crocinitomicaceae</taxon>
        <taxon>Putridiphycobacter</taxon>
    </lineage>
</organism>
<dbReference type="GO" id="GO:0050152">
    <property type="term" value="F:omega-amidase activity"/>
    <property type="evidence" value="ECO:0007669"/>
    <property type="project" value="UniProtKB-EC"/>
</dbReference>
<dbReference type="PANTHER" id="PTHR47799:SF1">
    <property type="entry name" value="OMEGA-AMIDASE YAFV"/>
    <property type="match status" value="1"/>
</dbReference>
<dbReference type="AlphaFoldDB" id="A0A2W1NL12"/>
<evidence type="ECO:0000256" key="2">
    <source>
        <dbReference type="ARBA" id="ARBA00022801"/>
    </source>
</evidence>
<feature type="domain" description="CN hydrolase" evidence="6">
    <location>
        <begin position="5"/>
        <end position="246"/>
    </location>
</feature>
<evidence type="ECO:0000256" key="3">
    <source>
        <dbReference type="ARBA" id="ARBA00039118"/>
    </source>
</evidence>
<dbReference type="Proteomes" id="UP000249248">
    <property type="component" value="Unassembled WGS sequence"/>
</dbReference>
<dbReference type="FunFam" id="3.60.110.10:FF:000004">
    <property type="entry name" value="Carbon-nitrogen hydrolase"/>
    <property type="match status" value="1"/>
</dbReference>
<evidence type="ECO:0000256" key="1">
    <source>
        <dbReference type="ARBA" id="ARBA00010613"/>
    </source>
</evidence>
<dbReference type="InterPro" id="IPR036526">
    <property type="entry name" value="C-N_Hydrolase_sf"/>
</dbReference>
<evidence type="ECO:0000259" key="6">
    <source>
        <dbReference type="PROSITE" id="PS50263"/>
    </source>
</evidence>
<comment type="caution">
    <text evidence="7">The sequence shown here is derived from an EMBL/GenBank/DDBJ whole genome shotgun (WGS) entry which is preliminary data.</text>
</comment>
<keyword evidence="8" id="KW-1185">Reference proteome</keyword>
<gene>
    <name evidence="7" type="ORF">DNU06_13645</name>
</gene>
<accession>A0A2W1NL12</accession>
<dbReference type="PANTHER" id="PTHR47799">
    <property type="entry name" value="OMEGA-AMIDASE YAFV"/>
    <property type="match status" value="1"/>
</dbReference>
<dbReference type="PROSITE" id="PS50263">
    <property type="entry name" value="CN_HYDROLASE"/>
    <property type="match status" value="1"/>
</dbReference>
<dbReference type="InterPro" id="IPR052737">
    <property type="entry name" value="Omega-amidase_YafV"/>
</dbReference>
<proteinExistence type="inferred from homology"/>
<comment type="catalytic activity">
    <reaction evidence="4">
        <text>a monoamide of a dicarboxylate + H2O = a dicarboxylate + NH4(+)</text>
        <dbReference type="Rhea" id="RHEA:11716"/>
        <dbReference type="ChEBI" id="CHEBI:15377"/>
        <dbReference type="ChEBI" id="CHEBI:28938"/>
        <dbReference type="ChEBI" id="CHEBI:28965"/>
        <dbReference type="ChEBI" id="CHEBI:77450"/>
        <dbReference type="EC" id="3.5.1.3"/>
    </reaction>
</comment>
<sequence length="268" mass="31184">MIPNLKVLAIQFDIVWEDKLANFKKIEADFFKKIKADETDLIVLPEMFATGFTMKPEVFFEAENGETFTWLKYWAGKLNTHICAGLITKNNQGKFLNTLVFIRPDSSMEFYYKRHLFRMGEENAYYRQGKETKIVELKGWKINLQICYDLRFPVFTRNRMEQGVADYDLLVYIANWPEKRAYAWTNLLVSRAIENQCFVLGVNRVGLDANGIKHSGDSTVIDPLGKYLKAPIKDKGIIQQALNYDMLYKTRTLFPVLLDADLFEITIQ</sequence>
<dbReference type="Gene3D" id="3.60.110.10">
    <property type="entry name" value="Carbon-nitrogen hydrolase"/>
    <property type="match status" value="1"/>
</dbReference>